<feature type="non-terminal residue" evidence="2">
    <location>
        <position position="1"/>
    </location>
</feature>
<dbReference type="EMBL" id="KV784384">
    <property type="protein sequence ID" value="OEU07669.1"/>
    <property type="molecule type" value="Genomic_DNA"/>
</dbReference>
<dbReference type="InterPro" id="IPR005114">
    <property type="entry name" value="Helicase_assoc"/>
</dbReference>
<keyword evidence="3" id="KW-1185">Reference proteome</keyword>
<gene>
    <name evidence="2" type="ORF">FRACYDRAFT_144159</name>
</gene>
<dbReference type="Pfam" id="PF03457">
    <property type="entry name" value="HA"/>
    <property type="match status" value="2"/>
</dbReference>
<dbReference type="Gene3D" id="6.10.140.530">
    <property type="match status" value="2"/>
</dbReference>
<dbReference type="Proteomes" id="UP000095751">
    <property type="component" value="Unassembled WGS sequence"/>
</dbReference>
<evidence type="ECO:0000313" key="3">
    <source>
        <dbReference type="Proteomes" id="UP000095751"/>
    </source>
</evidence>
<accession>A0A1E7ENX3</accession>
<dbReference type="AlphaFoldDB" id="A0A1E7ENX3"/>
<dbReference type="PANTHER" id="PTHR33418">
    <property type="entry name" value="HELICASE-ASSOCIATED"/>
    <property type="match status" value="1"/>
</dbReference>
<feature type="domain" description="Helicase-associated" evidence="1">
    <location>
        <begin position="1"/>
        <end position="60"/>
    </location>
</feature>
<dbReference type="OrthoDB" id="70932at2759"/>
<feature type="domain" description="Helicase-associated" evidence="1">
    <location>
        <begin position="69"/>
        <end position="124"/>
    </location>
</feature>
<dbReference type="KEGG" id="fcy:FRACYDRAFT_144159"/>
<reference evidence="2 3" key="1">
    <citation type="submission" date="2016-09" db="EMBL/GenBank/DDBJ databases">
        <title>Extensive genetic diversity and differential bi-allelic expression allows diatom success in the polar Southern Ocean.</title>
        <authorList>
            <consortium name="DOE Joint Genome Institute"/>
            <person name="Mock T."/>
            <person name="Otillar R.P."/>
            <person name="Strauss J."/>
            <person name="Dupont C."/>
            <person name="Frickenhaus S."/>
            <person name="Maumus F."/>
            <person name="Mcmullan M."/>
            <person name="Sanges R."/>
            <person name="Schmutz J."/>
            <person name="Toseland A."/>
            <person name="Valas R."/>
            <person name="Veluchamy A."/>
            <person name="Ward B.J."/>
            <person name="Allen A."/>
            <person name="Barry K."/>
            <person name="Falciatore A."/>
            <person name="Ferrante M."/>
            <person name="Fortunato A.E."/>
            <person name="Gloeckner G."/>
            <person name="Gruber A."/>
            <person name="Hipkin R."/>
            <person name="Janech M."/>
            <person name="Kroth P."/>
            <person name="Leese F."/>
            <person name="Lindquist E."/>
            <person name="Lyon B.R."/>
            <person name="Martin J."/>
            <person name="Mayer C."/>
            <person name="Parker M."/>
            <person name="Quesneville H."/>
            <person name="Raymond J."/>
            <person name="Uhlig C."/>
            <person name="Valentin K.U."/>
            <person name="Worden A.Z."/>
            <person name="Armbrust E.V."/>
            <person name="Bowler C."/>
            <person name="Green B."/>
            <person name="Moulton V."/>
            <person name="Van Oosterhout C."/>
            <person name="Grigoriev I."/>
        </authorList>
    </citation>
    <scope>NUCLEOTIDE SEQUENCE [LARGE SCALE GENOMIC DNA]</scope>
    <source>
        <strain evidence="2 3">CCMP1102</strain>
    </source>
</reference>
<organism evidence="2 3">
    <name type="scientific">Fragilariopsis cylindrus CCMP1102</name>
    <dbReference type="NCBI Taxonomy" id="635003"/>
    <lineage>
        <taxon>Eukaryota</taxon>
        <taxon>Sar</taxon>
        <taxon>Stramenopiles</taxon>
        <taxon>Ochrophyta</taxon>
        <taxon>Bacillariophyta</taxon>
        <taxon>Bacillariophyceae</taxon>
        <taxon>Bacillariophycidae</taxon>
        <taxon>Bacillariales</taxon>
        <taxon>Bacillariaceae</taxon>
        <taxon>Fragilariopsis</taxon>
    </lineage>
</organism>
<dbReference type="PANTHER" id="PTHR33418:SF1">
    <property type="entry name" value="HELICASE-ASSOCIATED DOMAIN-CONTAINING PROTEIN"/>
    <property type="match status" value="1"/>
</dbReference>
<feature type="non-terminal residue" evidence="2">
    <location>
        <position position="126"/>
    </location>
</feature>
<proteinExistence type="predicted"/>
<sequence>WENTFQLLIEYKKANDGSTVVPQEYNENAELGHWVHKQRRSYITKELSKYRIDRLNTIGFVWQINIFVPWIEMYERLVSYRQQFGTTAVPQIYNEDPALGSWVNTQRKNCKKKDRIQLLQDINFVW</sequence>
<evidence type="ECO:0000313" key="2">
    <source>
        <dbReference type="EMBL" id="OEU07669.1"/>
    </source>
</evidence>
<evidence type="ECO:0000259" key="1">
    <source>
        <dbReference type="Pfam" id="PF03457"/>
    </source>
</evidence>
<name>A0A1E7ENX3_9STRA</name>
<protein>
    <recommendedName>
        <fullName evidence="1">Helicase-associated domain-containing protein</fullName>
    </recommendedName>
</protein>
<dbReference type="InParanoid" id="A0A1E7ENX3"/>